<dbReference type="Pfam" id="PF22939">
    <property type="entry name" value="WHD_GPIID"/>
    <property type="match status" value="1"/>
</dbReference>
<evidence type="ECO:0000259" key="6">
    <source>
        <dbReference type="Pfam" id="PF24883"/>
    </source>
</evidence>
<evidence type="ECO:0000313" key="7">
    <source>
        <dbReference type="EMBL" id="PMD67644.1"/>
    </source>
</evidence>
<evidence type="ECO:0000256" key="2">
    <source>
        <dbReference type="ARBA" id="ARBA00022737"/>
    </source>
</evidence>
<dbReference type="SMART" id="SM00320">
    <property type="entry name" value="WD40"/>
    <property type="match status" value="8"/>
</dbReference>
<name>A0A2J6TX91_9HELO</name>
<evidence type="ECO:0000259" key="4">
    <source>
        <dbReference type="Pfam" id="PF05057"/>
    </source>
</evidence>
<dbReference type="SUPFAM" id="SSF53474">
    <property type="entry name" value="alpha/beta-Hydrolases"/>
    <property type="match status" value="1"/>
</dbReference>
<sequence>MSRDSKVHSRSDTAITHASGFGDVNDVAILERRFHIWGLRRRTSDPIDDVRGPLGLHLLHLAAEPLVDFIFVHGLRGGSIKTWRKGTDPKQFWPKNWLPLEPAFRNASIHTFGYNADWGDTKDSFLNVHDFGRTLLAEMKISPHIRSGGRNPIVLIGHSMGGLVIKKAYILARQDLANQDFAQRIRCIFFLATPHRGSDSAQLLNNILRASGALSGRQYITDLEKNSISTQTVNDEFRNFADELMLYSFYETTKTNLGVSSAMIVERDSAVLGYKHEQVQYLNANHRDVCKYESPLDPNYITVKNALATAIDELSRVDHASKSEIFRAQMKVVQAYLDIYEKPDDDLDIAVKGTCEWIDVKEDFEEWRDAFPDPLSGKADHNSRYYWISAKPANGKSVLAGHVITHLQQLGLDCSYYFFHHGNKSYQKLNGLLRSLAYQMAVSNAVVRQKLLELVDDGVQLDKDDERAIWRKLYANGILKAEIYRPQYWVIDALDECINYPALFPFLTKLESAFPLRIFLTSRIQPDIEKQFARLGHDVIAAEISPQDISQDIELYLESKIDDLPVDSSTERQELAKRILSKSGGCFLWVRLVLQVLEHIYDETTIETVLEEMPEEMTEFYDRTVELMSKTMREKDIAKAILRWSVVCTRPLKTPEFEQALHLDIGANVRSIEKSIEGLCGQLVFVDKNKSVQMVHQTARDYLFRNQHSEFWIDLGVEHEKAATACLKFLCSDEMKPPRNRRQLSTQTAKHSALCDYACTSFSEHIFAAHSEKDDILMLLERFLRTNVLTWIEHILRKGSLYYLTRTAKNLKAYLERRAKYLSPLGSQVRTVEEWATDLIRLVAKFGAAMLSDPTSIYFLIPPLCPTDSAIYRYSAKSPDGLVLTGITNINWEDCISCIDFDTSRATALACGENVFAIGMRSGNITLYNQTTFQAERTFQHVEPVKILKFDNSCKRFVSAGWKMIKLWDRTGSQVWSQCLASPCIAVAFDTKHVAGVSKASHVTFWALLDGAVKSDHFYRYREPDHVNSNARQRAPLAAAFSNNLEILALGYRSQYVCLWDLSNQDFIGCCSRPADDGSETVGLCVGTVHFNPNPDVNLLAVGYQDGDLAIFEPWSRELVTVVEANALSLASSPDGRTLAAGDSCGTVQIWDFETLTLLYRIKSFDFEVKGLAFSGDGLRLVDIRDSRSKVWEPPVLVRKTVEEDVSVSDAAATPAITVGLDYFNEILNITALAAHPNLPVLFAGKSNGCVAVYDSMTGKETALLYSHPKDVFITTIASCKNNVVASADAGGTVQVWELERSTKGCWSTRSQILATSPKQSIKQLVFSQEGQHLLVSAASSAAVWSTRTGDVVWSTEFVPSERTVWKWLSTSGPESELLLIIDNRIERHSWSAFPTATSPPSFPFSYDETLKSDEIEIQNAFFEAKSRHLIVDFRKHYGNKATAKLLVFDYSSSPASSDGLQPNTDYSPLGEKVKYFIGVIRSRLAFIDKDSWLSSVDLVSYSGKEYIRHFYVPHEVVNGNTGVLGVLTAAGDIAFAREGEVAVVRNGMKFHAVIEIT</sequence>
<dbReference type="Proteomes" id="UP000235371">
    <property type="component" value="Unassembled WGS sequence"/>
</dbReference>
<dbReference type="Pfam" id="PF05057">
    <property type="entry name" value="DUF676"/>
    <property type="match status" value="1"/>
</dbReference>
<dbReference type="EMBL" id="KZ613740">
    <property type="protein sequence ID" value="PMD67644.1"/>
    <property type="molecule type" value="Genomic_DNA"/>
</dbReference>
<accession>A0A2J6TX91</accession>
<dbReference type="PANTHER" id="PTHR10039:SF16">
    <property type="entry name" value="GPI INOSITOL-DEACYLASE"/>
    <property type="match status" value="1"/>
</dbReference>
<protein>
    <submittedName>
        <fullName evidence="7">Uncharacterized protein</fullName>
    </submittedName>
</protein>
<feature type="domain" description="DUF676" evidence="4">
    <location>
        <begin position="70"/>
        <end position="199"/>
    </location>
</feature>
<keyword evidence="2" id="KW-0677">Repeat</keyword>
<feature type="domain" description="GPI inositol-deacylase winged helix" evidence="5">
    <location>
        <begin position="626"/>
        <end position="713"/>
    </location>
</feature>
<dbReference type="InParanoid" id="A0A2J6TX91"/>
<dbReference type="OrthoDB" id="194358at2759"/>
<dbReference type="RefSeq" id="XP_024744548.1">
    <property type="nucleotide sequence ID" value="XM_024877655.1"/>
</dbReference>
<gene>
    <name evidence="7" type="ORF">K444DRAFT_579353</name>
</gene>
<dbReference type="InterPro" id="IPR054471">
    <property type="entry name" value="GPIID_WHD"/>
</dbReference>
<reference evidence="7 8" key="1">
    <citation type="submission" date="2016-04" db="EMBL/GenBank/DDBJ databases">
        <title>A degradative enzymes factory behind the ericoid mycorrhizal symbiosis.</title>
        <authorList>
            <consortium name="DOE Joint Genome Institute"/>
            <person name="Martino E."/>
            <person name="Morin E."/>
            <person name="Grelet G."/>
            <person name="Kuo A."/>
            <person name="Kohler A."/>
            <person name="Daghino S."/>
            <person name="Barry K."/>
            <person name="Choi C."/>
            <person name="Cichocki N."/>
            <person name="Clum A."/>
            <person name="Copeland A."/>
            <person name="Hainaut M."/>
            <person name="Haridas S."/>
            <person name="Labutti K."/>
            <person name="Lindquist E."/>
            <person name="Lipzen A."/>
            <person name="Khouja H.-R."/>
            <person name="Murat C."/>
            <person name="Ohm R."/>
            <person name="Olson A."/>
            <person name="Spatafora J."/>
            <person name="Veneault-Fourrey C."/>
            <person name="Henrissat B."/>
            <person name="Grigoriev I."/>
            <person name="Martin F."/>
            <person name="Perotto S."/>
        </authorList>
    </citation>
    <scope>NUCLEOTIDE SEQUENCE [LARGE SCALE GENOMIC DNA]</scope>
    <source>
        <strain evidence="7 8">E</strain>
    </source>
</reference>
<dbReference type="SUPFAM" id="SSF52540">
    <property type="entry name" value="P-loop containing nucleoside triphosphate hydrolases"/>
    <property type="match status" value="1"/>
</dbReference>
<dbReference type="InterPro" id="IPR029058">
    <property type="entry name" value="AB_hydrolase_fold"/>
</dbReference>
<dbReference type="InterPro" id="IPR001680">
    <property type="entry name" value="WD40_rpt"/>
</dbReference>
<dbReference type="InterPro" id="IPR027417">
    <property type="entry name" value="P-loop_NTPase"/>
</dbReference>
<dbReference type="SUPFAM" id="SSF50978">
    <property type="entry name" value="WD40 repeat-like"/>
    <property type="match status" value="1"/>
</dbReference>
<feature type="repeat" description="WD" evidence="3">
    <location>
        <begin position="1129"/>
        <end position="1161"/>
    </location>
</feature>
<organism evidence="7 8">
    <name type="scientific">Hyaloscypha bicolor E</name>
    <dbReference type="NCBI Taxonomy" id="1095630"/>
    <lineage>
        <taxon>Eukaryota</taxon>
        <taxon>Fungi</taxon>
        <taxon>Dikarya</taxon>
        <taxon>Ascomycota</taxon>
        <taxon>Pezizomycotina</taxon>
        <taxon>Leotiomycetes</taxon>
        <taxon>Helotiales</taxon>
        <taxon>Hyaloscyphaceae</taxon>
        <taxon>Hyaloscypha</taxon>
        <taxon>Hyaloscypha bicolor</taxon>
    </lineage>
</organism>
<dbReference type="Pfam" id="PF00400">
    <property type="entry name" value="WD40"/>
    <property type="match status" value="1"/>
</dbReference>
<dbReference type="Gene3D" id="3.40.50.1820">
    <property type="entry name" value="alpha/beta hydrolase"/>
    <property type="match status" value="1"/>
</dbReference>
<evidence type="ECO:0000256" key="1">
    <source>
        <dbReference type="ARBA" id="ARBA00007920"/>
    </source>
</evidence>
<dbReference type="PROSITE" id="PS50082">
    <property type="entry name" value="WD_REPEATS_2"/>
    <property type="match status" value="1"/>
</dbReference>
<dbReference type="PANTHER" id="PTHR10039">
    <property type="entry name" value="AMELOGENIN"/>
    <property type="match status" value="1"/>
</dbReference>
<dbReference type="InterPro" id="IPR036322">
    <property type="entry name" value="WD40_repeat_dom_sf"/>
</dbReference>
<evidence type="ECO:0000256" key="3">
    <source>
        <dbReference type="PROSITE-ProRule" id="PRU00221"/>
    </source>
</evidence>
<dbReference type="InterPro" id="IPR007751">
    <property type="entry name" value="DUF676_lipase-like"/>
</dbReference>
<evidence type="ECO:0000259" key="5">
    <source>
        <dbReference type="Pfam" id="PF22939"/>
    </source>
</evidence>
<dbReference type="InterPro" id="IPR015943">
    <property type="entry name" value="WD40/YVTN_repeat-like_dom_sf"/>
</dbReference>
<keyword evidence="8" id="KW-1185">Reference proteome</keyword>
<dbReference type="Gene3D" id="2.130.10.10">
    <property type="entry name" value="YVTN repeat-like/Quinoprotein amine dehydrogenase"/>
    <property type="match status" value="2"/>
</dbReference>
<dbReference type="InterPro" id="IPR056884">
    <property type="entry name" value="NPHP3-like_N"/>
</dbReference>
<dbReference type="Pfam" id="PF24883">
    <property type="entry name" value="NPHP3_N"/>
    <property type="match status" value="1"/>
</dbReference>
<evidence type="ECO:0000313" key="8">
    <source>
        <dbReference type="Proteomes" id="UP000235371"/>
    </source>
</evidence>
<dbReference type="GeneID" id="36585732"/>
<proteinExistence type="inferred from homology"/>
<feature type="domain" description="Nephrocystin 3-like N-terminal" evidence="6">
    <location>
        <begin position="353"/>
        <end position="523"/>
    </location>
</feature>
<comment type="similarity">
    <text evidence="1">Belongs to the putative lipase ROG1 family.</text>
</comment>
<keyword evidence="3" id="KW-0853">WD repeat</keyword>